<dbReference type="EMBL" id="GBRH01240535">
    <property type="protein sequence ID" value="JAD57360.1"/>
    <property type="molecule type" value="Transcribed_RNA"/>
</dbReference>
<dbReference type="AlphaFoldDB" id="A0A0A9B808"/>
<protein>
    <submittedName>
        <fullName evidence="2">Uncharacterized protein</fullName>
    </submittedName>
</protein>
<feature type="compositionally biased region" description="Polar residues" evidence="1">
    <location>
        <begin position="23"/>
        <end position="40"/>
    </location>
</feature>
<accession>A0A0A9B808</accession>
<reference evidence="2" key="2">
    <citation type="journal article" date="2015" name="Data Brief">
        <title>Shoot transcriptome of the giant reed, Arundo donax.</title>
        <authorList>
            <person name="Barrero R.A."/>
            <person name="Guerrero F.D."/>
            <person name="Moolhuijzen P."/>
            <person name="Goolsby J.A."/>
            <person name="Tidwell J."/>
            <person name="Bellgard S.E."/>
            <person name="Bellgard M.I."/>
        </authorList>
    </citation>
    <scope>NUCLEOTIDE SEQUENCE</scope>
    <source>
        <tissue evidence="2">Shoot tissue taken approximately 20 cm above the soil surface</tissue>
    </source>
</reference>
<reference evidence="2" key="1">
    <citation type="submission" date="2014-09" db="EMBL/GenBank/DDBJ databases">
        <authorList>
            <person name="Magalhaes I.L.F."/>
            <person name="Oliveira U."/>
            <person name="Santos F.R."/>
            <person name="Vidigal T.H.D.A."/>
            <person name="Brescovit A.D."/>
            <person name="Santos A.J."/>
        </authorList>
    </citation>
    <scope>NUCLEOTIDE SEQUENCE</scope>
    <source>
        <tissue evidence="2">Shoot tissue taken approximately 20 cm above the soil surface</tissue>
    </source>
</reference>
<sequence length="40" mass="4297">MHPTNVEDTSSSCPRPNSASSSTRSQTHTFGRTRQMTGSA</sequence>
<proteinExistence type="predicted"/>
<name>A0A0A9B808_ARUDO</name>
<evidence type="ECO:0000313" key="2">
    <source>
        <dbReference type="EMBL" id="JAD57360.1"/>
    </source>
</evidence>
<feature type="region of interest" description="Disordered" evidence="1">
    <location>
        <begin position="1"/>
        <end position="40"/>
    </location>
</feature>
<evidence type="ECO:0000256" key="1">
    <source>
        <dbReference type="SAM" id="MobiDB-lite"/>
    </source>
</evidence>
<organism evidence="2">
    <name type="scientific">Arundo donax</name>
    <name type="common">Giant reed</name>
    <name type="synonym">Donax arundinaceus</name>
    <dbReference type="NCBI Taxonomy" id="35708"/>
    <lineage>
        <taxon>Eukaryota</taxon>
        <taxon>Viridiplantae</taxon>
        <taxon>Streptophyta</taxon>
        <taxon>Embryophyta</taxon>
        <taxon>Tracheophyta</taxon>
        <taxon>Spermatophyta</taxon>
        <taxon>Magnoliopsida</taxon>
        <taxon>Liliopsida</taxon>
        <taxon>Poales</taxon>
        <taxon>Poaceae</taxon>
        <taxon>PACMAD clade</taxon>
        <taxon>Arundinoideae</taxon>
        <taxon>Arundineae</taxon>
        <taxon>Arundo</taxon>
    </lineage>
</organism>
<feature type="compositionally biased region" description="Low complexity" evidence="1">
    <location>
        <begin position="10"/>
        <end position="22"/>
    </location>
</feature>